<reference evidence="4" key="1">
    <citation type="submission" date="2020-10" db="EMBL/GenBank/DDBJ databases">
        <title>Sequencing the genomes of 1000 actinobacteria strains.</title>
        <authorList>
            <person name="Klenk H.-P."/>
        </authorList>
    </citation>
    <scope>NUCLEOTIDE SEQUENCE</scope>
    <source>
        <strain evidence="4">DSM 46832</strain>
    </source>
</reference>
<evidence type="ECO:0000259" key="3">
    <source>
        <dbReference type="Pfam" id="PF21806"/>
    </source>
</evidence>
<dbReference type="Pfam" id="PF21806">
    <property type="entry name" value="DUF6879"/>
    <property type="match status" value="1"/>
</dbReference>
<keyword evidence="2" id="KW-0812">Transmembrane</keyword>
<sequence>MAQPHPRDGRPEPNGQRRLLTKILIGVASFWVAFGISTLLPKDEKPELAWSIGASLFVAGVVFIAHYLFEVERKLDALLQSFDDTRKQLGDQIRRRAEATEHQMREGFSKIHLAEEIFGLREASQLDAEEMMQIAKLVRNRTKITSEAPQLIQDFALAEMTRLVEYLKQMGDSNDLTYEGEDQDWLLGLTKVARSEIQATSLSTVDAGGRGFIDGGLWSTDFGQRYLDFQRHAIRTRGVRVQRLFILDRKGLNIEDLHQILRMHLSIGVEVRTLDATVAPTLHTRLHDFILFDRKLSYQTTTASSLDSQLNPIIVNITLVTDPERVNRRISEFADLWSAEGVQAVTVDERGELVFRPARSVDQRRPAKSVDQRHREPNPGPAGEAA</sequence>
<feature type="region of interest" description="Disordered" evidence="1">
    <location>
        <begin position="356"/>
        <end position="386"/>
    </location>
</feature>
<accession>A0A927LZE2</accession>
<protein>
    <recommendedName>
        <fullName evidence="3">DUF6879 domain-containing protein</fullName>
    </recommendedName>
</protein>
<name>A0A927LZE2_9ACTN</name>
<dbReference type="RefSeq" id="WP_192765526.1">
    <property type="nucleotide sequence ID" value="NZ_JADBEB010000001.1"/>
</dbReference>
<feature type="transmembrane region" description="Helical" evidence="2">
    <location>
        <begin position="19"/>
        <end position="36"/>
    </location>
</feature>
<evidence type="ECO:0000313" key="4">
    <source>
        <dbReference type="EMBL" id="MBE1485317.1"/>
    </source>
</evidence>
<keyword evidence="2" id="KW-0472">Membrane</keyword>
<evidence type="ECO:0000313" key="5">
    <source>
        <dbReference type="Proteomes" id="UP000649753"/>
    </source>
</evidence>
<feature type="domain" description="DUF6879" evidence="3">
    <location>
        <begin position="232"/>
        <end position="338"/>
    </location>
</feature>
<dbReference type="Proteomes" id="UP000649753">
    <property type="component" value="Unassembled WGS sequence"/>
</dbReference>
<gene>
    <name evidence="4" type="ORF">H4W31_000955</name>
</gene>
<feature type="transmembrane region" description="Helical" evidence="2">
    <location>
        <begin position="48"/>
        <end position="69"/>
    </location>
</feature>
<dbReference type="EMBL" id="JADBEB010000001">
    <property type="protein sequence ID" value="MBE1485317.1"/>
    <property type="molecule type" value="Genomic_DNA"/>
</dbReference>
<proteinExistence type="predicted"/>
<comment type="caution">
    <text evidence="4">The sequence shown here is derived from an EMBL/GenBank/DDBJ whole genome shotgun (WGS) entry which is preliminary data.</text>
</comment>
<evidence type="ECO:0000256" key="1">
    <source>
        <dbReference type="SAM" id="MobiDB-lite"/>
    </source>
</evidence>
<keyword evidence="5" id="KW-1185">Reference proteome</keyword>
<organism evidence="4 5">
    <name type="scientific">Plantactinospora soyae</name>
    <dbReference type="NCBI Taxonomy" id="1544732"/>
    <lineage>
        <taxon>Bacteria</taxon>
        <taxon>Bacillati</taxon>
        <taxon>Actinomycetota</taxon>
        <taxon>Actinomycetes</taxon>
        <taxon>Micromonosporales</taxon>
        <taxon>Micromonosporaceae</taxon>
        <taxon>Plantactinospora</taxon>
    </lineage>
</organism>
<evidence type="ECO:0000256" key="2">
    <source>
        <dbReference type="SAM" id="Phobius"/>
    </source>
</evidence>
<feature type="compositionally biased region" description="Basic and acidic residues" evidence="1">
    <location>
        <begin position="356"/>
        <end position="377"/>
    </location>
</feature>
<dbReference type="InterPro" id="IPR049244">
    <property type="entry name" value="DUF6879"/>
</dbReference>
<keyword evidence="2" id="KW-1133">Transmembrane helix</keyword>
<dbReference type="AlphaFoldDB" id="A0A927LZE2"/>